<keyword evidence="2" id="KW-1005">Bacterial flagellum biogenesis</keyword>
<proteinExistence type="inferred from homology"/>
<accession>A0A975T096</accession>
<organism evidence="5 6">
    <name type="scientific">Nocardioides panacis</name>
    <dbReference type="NCBI Taxonomy" id="2849501"/>
    <lineage>
        <taxon>Bacteria</taxon>
        <taxon>Bacillati</taxon>
        <taxon>Actinomycetota</taxon>
        <taxon>Actinomycetes</taxon>
        <taxon>Propionibacteriales</taxon>
        <taxon>Nocardioidaceae</taxon>
        <taxon>Nocardioides</taxon>
    </lineage>
</organism>
<dbReference type="Pfam" id="PF03963">
    <property type="entry name" value="FlgD"/>
    <property type="match status" value="1"/>
</dbReference>
<dbReference type="RefSeq" id="WP_216939983.1">
    <property type="nucleotide sequence ID" value="NZ_CP077062.1"/>
</dbReference>
<evidence type="ECO:0000256" key="2">
    <source>
        <dbReference type="ARBA" id="ARBA00022795"/>
    </source>
</evidence>
<reference evidence="5" key="1">
    <citation type="submission" date="2021-06" db="EMBL/GenBank/DDBJ databases">
        <title>Complete genome sequence of Nocardioides sp. G188.</title>
        <authorList>
            <person name="Im W.-T."/>
        </authorList>
    </citation>
    <scope>NUCLEOTIDE SEQUENCE</scope>
    <source>
        <strain evidence="5">G188</strain>
    </source>
</reference>
<keyword evidence="6" id="KW-1185">Reference proteome</keyword>
<protein>
    <recommendedName>
        <fullName evidence="4">FlgD Tudor-like domain-containing protein</fullName>
    </recommendedName>
</protein>
<dbReference type="KEGG" id="nps:KRR39_01055"/>
<evidence type="ECO:0000313" key="5">
    <source>
        <dbReference type="EMBL" id="QWZ08493.1"/>
    </source>
</evidence>
<comment type="similarity">
    <text evidence="1">Belongs to the FlgD family.</text>
</comment>
<dbReference type="EMBL" id="CP077062">
    <property type="protein sequence ID" value="QWZ08493.1"/>
    <property type="molecule type" value="Genomic_DNA"/>
</dbReference>
<feature type="compositionally biased region" description="Polar residues" evidence="3">
    <location>
        <begin position="1"/>
        <end position="18"/>
    </location>
</feature>
<dbReference type="Proteomes" id="UP000683575">
    <property type="component" value="Chromosome"/>
</dbReference>
<feature type="compositionally biased region" description="Low complexity" evidence="3">
    <location>
        <begin position="19"/>
        <end position="32"/>
    </location>
</feature>
<feature type="domain" description="FlgD Tudor-like" evidence="4">
    <location>
        <begin position="91"/>
        <end position="140"/>
    </location>
</feature>
<dbReference type="InterPro" id="IPR025963">
    <property type="entry name" value="FLgD_Tudor"/>
</dbReference>
<evidence type="ECO:0000259" key="4">
    <source>
        <dbReference type="Pfam" id="PF13861"/>
    </source>
</evidence>
<evidence type="ECO:0000256" key="1">
    <source>
        <dbReference type="ARBA" id="ARBA00010577"/>
    </source>
</evidence>
<sequence length="145" mass="14771">MSVSSTEGVGTSYFGTPATTQTSGTGSTGTSTTDVNKDMFLKLMVAQLKNQDPMNPTDSSQFLAQTAQFTSLEKLDSVAQQTGQALTAQMAFGASSLVGRSVTYSDADGVETAGKVDSVRFTATGPVLGVGGAEVALASVVKVQS</sequence>
<dbReference type="AlphaFoldDB" id="A0A975T096"/>
<evidence type="ECO:0000256" key="3">
    <source>
        <dbReference type="SAM" id="MobiDB-lite"/>
    </source>
</evidence>
<dbReference type="GO" id="GO:0044781">
    <property type="term" value="P:bacterial-type flagellum organization"/>
    <property type="evidence" value="ECO:0007669"/>
    <property type="project" value="UniProtKB-KW"/>
</dbReference>
<evidence type="ECO:0000313" key="6">
    <source>
        <dbReference type="Proteomes" id="UP000683575"/>
    </source>
</evidence>
<dbReference type="InterPro" id="IPR005648">
    <property type="entry name" value="FlgD"/>
</dbReference>
<feature type="region of interest" description="Disordered" evidence="3">
    <location>
        <begin position="1"/>
        <end position="32"/>
    </location>
</feature>
<gene>
    <name evidence="5" type="ORF">KRR39_01055</name>
</gene>
<dbReference type="Pfam" id="PF13861">
    <property type="entry name" value="FLgD_tudor"/>
    <property type="match status" value="1"/>
</dbReference>
<name>A0A975T096_9ACTN</name>